<dbReference type="Proteomes" id="UP000436088">
    <property type="component" value="Unassembled WGS sequence"/>
</dbReference>
<evidence type="ECO:0000256" key="2">
    <source>
        <dbReference type="ARBA" id="ARBA00022722"/>
    </source>
</evidence>
<dbReference type="InterPro" id="IPR001568">
    <property type="entry name" value="RNase_T2-like"/>
</dbReference>
<dbReference type="InterPro" id="IPR036430">
    <property type="entry name" value="RNase_T2-like_sf"/>
</dbReference>
<feature type="signal peptide" evidence="5">
    <location>
        <begin position="1"/>
        <end position="26"/>
    </location>
</feature>
<name>A0A6A2ZCN9_HIBSY</name>
<keyword evidence="3" id="KW-0456">Lyase</keyword>
<keyword evidence="2" id="KW-0378">Hydrolase</keyword>
<sequence length="271" mass="29846">MKKHCGNMVMVVAFMACLLLETTCHATEPPSTAENSTMNVQLQQQRRVVNRRLLGLTDATTFSSYLFALQWPPGACATGMLCQGNIPADFTIHGLWPQDSNNKGVPAYGTDKSCTTLTPVPPNKLIVELQKGNLVGDLTNVWPTLKNTNSAQENQKFWEYEWGKHGMCSDYGDKPAVYFKAAIDLRNHFVSVLKLQSGQSYKVQEIADKVKAAVKGTPEIACRTKKGTNQKILGEVRLCYNKGNPTPKGIRDCTRAYSGNCNSVQDVIAVL</sequence>
<dbReference type="GO" id="GO:0033897">
    <property type="term" value="F:ribonuclease T2 activity"/>
    <property type="evidence" value="ECO:0007669"/>
    <property type="project" value="InterPro"/>
</dbReference>
<dbReference type="SUPFAM" id="SSF55895">
    <property type="entry name" value="Ribonuclease Rh-like"/>
    <property type="match status" value="1"/>
</dbReference>
<dbReference type="Pfam" id="PF00445">
    <property type="entry name" value="Ribonuclease_T2"/>
    <property type="match status" value="1"/>
</dbReference>
<keyword evidence="2" id="KW-0540">Nuclease</keyword>
<evidence type="ECO:0000313" key="7">
    <source>
        <dbReference type="Proteomes" id="UP000436088"/>
    </source>
</evidence>
<dbReference type="PROSITE" id="PS51257">
    <property type="entry name" value="PROKAR_LIPOPROTEIN"/>
    <property type="match status" value="1"/>
</dbReference>
<protein>
    <submittedName>
        <fullName evidence="6">Uncharacterized protein</fullName>
    </submittedName>
</protein>
<reference evidence="6" key="1">
    <citation type="submission" date="2019-09" db="EMBL/GenBank/DDBJ databases">
        <title>Draft genome information of white flower Hibiscus syriacus.</title>
        <authorList>
            <person name="Kim Y.-M."/>
        </authorList>
    </citation>
    <scope>NUCLEOTIDE SEQUENCE [LARGE SCALE GENOMIC DNA]</scope>
    <source>
        <strain evidence="6">YM2019G1</strain>
    </source>
</reference>
<comment type="caution">
    <text evidence="6">The sequence shown here is derived from an EMBL/GenBank/DDBJ whole genome shotgun (WGS) entry which is preliminary data.</text>
</comment>
<organism evidence="6 7">
    <name type="scientific">Hibiscus syriacus</name>
    <name type="common">Rose of Sharon</name>
    <dbReference type="NCBI Taxonomy" id="106335"/>
    <lineage>
        <taxon>Eukaryota</taxon>
        <taxon>Viridiplantae</taxon>
        <taxon>Streptophyta</taxon>
        <taxon>Embryophyta</taxon>
        <taxon>Tracheophyta</taxon>
        <taxon>Spermatophyta</taxon>
        <taxon>Magnoliopsida</taxon>
        <taxon>eudicotyledons</taxon>
        <taxon>Gunneridae</taxon>
        <taxon>Pentapetalae</taxon>
        <taxon>rosids</taxon>
        <taxon>malvids</taxon>
        <taxon>Malvales</taxon>
        <taxon>Malvaceae</taxon>
        <taxon>Malvoideae</taxon>
        <taxon>Hibiscus</taxon>
    </lineage>
</organism>
<dbReference type="InterPro" id="IPR033130">
    <property type="entry name" value="RNase_T2_His_AS_2"/>
</dbReference>
<dbReference type="InterPro" id="IPR018188">
    <property type="entry name" value="RNase_T2_His_AS_1"/>
</dbReference>
<dbReference type="GO" id="GO:0005576">
    <property type="term" value="C:extracellular region"/>
    <property type="evidence" value="ECO:0007669"/>
    <property type="project" value="TreeGrafter"/>
</dbReference>
<dbReference type="EMBL" id="VEPZ02001181">
    <property type="protein sequence ID" value="KAE8688735.1"/>
    <property type="molecule type" value="Genomic_DNA"/>
</dbReference>
<dbReference type="PROSITE" id="PS00531">
    <property type="entry name" value="RNASE_T2_2"/>
    <property type="match status" value="1"/>
</dbReference>
<dbReference type="GO" id="GO:0006401">
    <property type="term" value="P:RNA catabolic process"/>
    <property type="evidence" value="ECO:0007669"/>
    <property type="project" value="TreeGrafter"/>
</dbReference>
<keyword evidence="7" id="KW-1185">Reference proteome</keyword>
<evidence type="ECO:0000256" key="3">
    <source>
        <dbReference type="ARBA" id="ARBA00023239"/>
    </source>
</evidence>
<dbReference type="PANTHER" id="PTHR11240:SF46">
    <property type="entry name" value="INTRACELLULAR RIBONUCLEASE LX-LIKE"/>
    <property type="match status" value="1"/>
</dbReference>
<accession>A0A6A2ZCN9</accession>
<proteinExistence type="inferred from homology"/>
<dbReference type="PANTHER" id="PTHR11240">
    <property type="entry name" value="RIBONUCLEASE T2"/>
    <property type="match status" value="1"/>
</dbReference>
<feature type="chain" id="PRO_5025356726" evidence="5">
    <location>
        <begin position="27"/>
        <end position="271"/>
    </location>
</feature>
<dbReference type="GO" id="GO:0003723">
    <property type="term" value="F:RNA binding"/>
    <property type="evidence" value="ECO:0007669"/>
    <property type="project" value="InterPro"/>
</dbReference>
<evidence type="ECO:0000256" key="1">
    <source>
        <dbReference type="ARBA" id="ARBA00007469"/>
    </source>
</evidence>
<dbReference type="Gene3D" id="3.90.730.10">
    <property type="entry name" value="Ribonuclease T2-like"/>
    <property type="match status" value="1"/>
</dbReference>
<evidence type="ECO:0000313" key="6">
    <source>
        <dbReference type="EMBL" id="KAE8688735.1"/>
    </source>
</evidence>
<evidence type="ECO:0000256" key="5">
    <source>
        <dbReference type="SAM" id="SignalP"/>
    </source>
</evidence>
<comment type="similarity">
    <text evidence="1 4">Belongs to the RNase T2 family.</text>
</comment>
<evidence type="ECO:0000256" key="4">
    <source>
        <dbReference type="RuleBase" id="RU004328"/>
    </source>
</evidence>
<dbReference type="PROSITE" id="PS00530">
    <property type="entry name" value="RNASE_T2_1"/>
    <property type="match status" value="1"/>
</dbReference>
<dbReference type="AlphaFoldDB" id="A0A6A2ZCN9"/>
<keyword evidence="5" id="KW-0732">Signal</keyword>
<gene>
    <name evidence="6" type="ORF">F3Y22_tig00110956pilonHSYRG00092</name>
</gene>